<accession>A0A514BSB7</accession>
<dbReference type="InterPro" id="IPR052354">
    <property type="entry name" value="Cell_Wall_Dynamics_Protein"/>
</dbReference>
<keyword evidence="4" id="KW-1185">Reference proteome</keyword>
<dbReference type="OrthoDB" id="5933966at2"/>
<gene>
    <name evidence="3" type="ORF">FKV23_09355</name>
</gene>
<keyword evidence="1" id="KW-0732">Signal</keyword>
<evidence type="ECO:0000256" key="1">
    <source>
        <dbReference type="SAM" id="SignalP"/>
    </source>
</evidence>
<dbReference type="InterPro" id="IPR023346">
    <property type="entry name" value="Lysozyme-like_dom_sf"/>
</dbReference>
<dbReference type="SUPFAM" id="SSF53955">
    <property type="entry name" value="Lysozyme-like"/>
    <property type="match status" value="1"/>
</dbReference>
<proteinExistence type="predicted"/>
<dbReference type="Gene3D" id="2.30.30.40">
    <property type="entry name" value="SH3 Domains"/>
    <property type="match status" value="2"/>
</dbReference>
<reference evidence="3 4" key="1">
    <citation type="submission" date="2019-06" db="EMBL/GenBank/DDBJ databases">
        <title>Lysobacter alkalisoli sp. nov. isolated from saline-alkali soil.</title>
        <authorList>
            <person name="Sun J.-Q."/>
            <person name="Xu L."/>
        </authorList>
    </citation>
    <scope>NUCLEOTIDE SEQUENCE [LARGE SCALE GENOMIC DNA]</scope>
    <source>
        <strain evidence="3 4">SJ-36</strain>
    </source>
</reference>
<dbReference type="Pfam" id="PF08239">
    <property type="entry name" value="SH3_3"/>
    <property type="match status" value="2"/>
</dbReference>
<name>A0A514BSB7_9GAMM</name>
<evidence type="ECO:0000259" key="2">
    <source>
        <dbReference type="PROSITE" id="PS51781"/>
    </source>
</evidence>
<dbReference type="SMART" id="SM00287">
    <property type="entry name" value="SH3b"/>
    <property type="match status" value="2"/>
</dbReference>
<dbReference type="EMBL" id="CP041242">
    <property type="protein sequence ID" value="QDH70276.1"/>
    <property type="molecule type" value="Genomic_DNA"/>
</dbReference>
<dbReference type="AlphaFoldDB" id="A0A514BSB7"/>
<protein>
    <submittedName>
        <fullName evidence="3">SH3 domain-containing protein</fullName>
    </submittedName>
</protein>
<dbReference type="InterPro" id="IPR003646">
    <property type="entry name" value="SH3-like_bac-type"/>
</dbReference>
<dbReference type="Gene3D" id="1.10.530.10">
    <property type="match status" value="1"/>
</dbReference>
<feature type="signal peptide" evidence="1">
    <location>
        <begin position="1"/>
        <end position="34"/>
    </location>
</feature>
<feature type="domain" description="SH3b" evidence="2">
    <location>
        <begin position="100"/>
        <end position="162"/>
    </location>
</feature>
<feature type="domain" description="SH3b" evidence="2">
    <location>
        <begin position="35"/>
        <end position="99"/>
    </location>
</feature>
<evidence type="ECO:0000313" key="4">
    <source>
        <dbReference type="Proteomes" id="UP000317199"/>
    </source>
</evidence>
<evidence type="ECO:0000313" key="3">
    <source>
        <dbReference type="EMBL" id="QDH70276.1"/>
    </source>
</evidence>
<feature type="chain" id="PRO_5022228260" evidence="1">
    <location>
        <begin position="35"/>
        <end position="451"/>
    </location>
</feature>
<dbReference type="Proteomes" id="UP000317199">
    <property type="component" value="Chromosome"/>
</dbReference>
<organism evidence="3 4">
    <name type="scientific">Marilutibacter alkalisoli</name>
    <dbReference type="NCBI Taxonomy" id="2591633"/>
    <lineage>
        <taxon>Bacteria</taxon>
        <taxon>Pseudomonadati</taxon>
        <taxon>Pseudomonadota</taxon>
        <taxon>Gammaproteobacteria</taxon>
        <taxon>Lysobacterales</taxon>
        <taxon>Lysobacteraceae</taxon>
        <taxon>Marilutibacter</taxon>
    </lineage>
</organism>
<dbReference type="PROSITE" id="PS51781">
    <property type="entry name" value="SH3B"/>
    <property type="match status" value="2"/>
</dbReference>
<dbReference type="KEGG" id="lyj:FKV23_09355"/>
<dbReference type="PANTHER" id="PTHR34408">
    <property type="entry name" value="FAMILY PROTEIN, PUTATIVE-RELATED"/>
    <property type="match status" value="1"/>
</dbReference>
<sequence length="451" mass="49546">MTLALRSIRKAPLGAILPCAVLAASFATSTPAIAATCSGVKVTASTLNVRSGPGTGYSIVGSVNSGETYVTTSSSGDWKKIWFNNHARWLHAGYTSSASLNCGTVTADTLNVRSGPGTGYGIVGTSPKGSKWSVIGSSGDWRKIWYASEARWVHGTYLNQNATTPSIGLSGVTINGGAASTSSRYVKVSFNFSTSTPSHYRISHSSTFSGASWKSYTGKTVDFTLSTGGGTKRVYMQLKNSHGRLSNTVSDTITYNPTSTASGYRIDRTKFFNRFAYYYGTPSTSQRNGINYLIDNMEQDKRPAINNQTVWMRQIAYVWATTKHEVANTYQPITEYSNTHCVNYSGGCKYKGRGYVQLTHDYNYKKMSPIVGVDLFKYPERALEPRIAYVVMSHGMHYGMFTGRKLGDYVYSGKTDYWNARRVVNGTDRASLIEGYAKQFQNIMEQSTQKL</sequence>
<dbReference type="RefSeq" id="WP_141623611.1">
    <property type="nucleotide sequence ID" value="NZ_CP041242.1"/>
</dbReference>